<dbReference type="HOGENOM" id="CLU_1873823_0_0_11"/>
<dbReference type="RefSeq" id="WP_011594679.1">
    <property type="nucleotide sequence ID" value="NC_008268.1"/>
</dbReference>
<accession>Q0SFX6</accession>
<dbReference type="KEGG" id="rha:RHA1_ro01747"/>
<sequence>MLGPTARRVLPRFLTAVRGHVEQPVRRSHRFQTDAASTDWPQIAILDPATGLVGPHGPVPLLDVFEGRSQLIAYFHVWHAGHHAAEQCEGCTFFNGTPEPGDICDRTTGCSRRSARRTWTMTDLMELFRHWHAGRS</sequence>
<name>Q0SFX6_RHOJR</name>
<organism evidence="1 2">
    <name type="scientific">Rhodococcus jostii (strain RHA1)</name>
    <dbReference type="NCBI Taxonomy" id="101510"/>
    <lineage>
        <taxon>Bacteria</taxon>
        <taxon>Bacillati</taxon>
        <taxon>Actinomycetota</taxon>
        <taxon>Actinomycetes</taxon>
        <taxon>Mycobacteriales</taxon>
        <taxon>Nocardiaceae</taxon>
        <taxon>Rhodococcus</taxon>
    </lineage>
</organism>
<dbReference type="AlphaFoldDB" id="Q0SFX6"/>
<reference evidence="2" key="1">
    <citation type="journal article" date="2006" name="Proc. Natl. Acad. Sci. U.S.A.">
        <title>The complete genome of Rhodococcus sp. RHA1 provides insights into a catabolic powerhouse.</title>
        <authorList>
            <person name="McLeod M.P."/>
            <person name="Warren R.L."/>
            <person name="Hsiao W.W.L."/>
            <person name="Araki N."/>
            <person name="Myhre M."/>
            <person name="Fernandes C."/>
            <person name="Miyazawa D."/>
            <person name="Wong W."/>
            <person name="Lillquist A.L."/>
            <person name="Wang D."/>
            <person name="Dosanjh M."/>
            <person name="Hara H."/>
            <person name="Petrescu A."/>
            <person name="Morin R.D."/>
            <person name="Yang G."/>
            <person name="Stott J.M."/>
            <person name="Schein J.E."/>
            <person name="Shin H."/>
            <person name="Smailus D."/>
            <person name="Siddiqui A.S."/>
            <person name="Marra M.A."/>
            <person name="Jones S.J.M."/>
            <person name="Holt R."/>
            <person name="Brinkman F.S.L."/>
            <person name="Miyauchi K."/>
            <person name="Fukuda M."/>
            <person name="Davies J.E."/>
            <person name="Mohn W.W."/>
            <person name="Eltis L.D."/>
        </authorList>
    </citation>
    <scope>NUCLEOTIDE SEQUENCE [LARGE SCALE GENOMIC DNA]</scope>
    <source>
        <strain evidence="2">RHA1</strain>
    </source>
</reference>
<dbReference type="eggNOG" id="COG4312">
    <property type="taxonomic scope" value="Bacteria"/>
</dbReference>
<protein>
    <submittedName>
        <fullName evidence="1">Uncharacterized protein</fullName>
    </submittedName>
</protein>
<dbReference type="EMBL" id="CP000431">
    <property type="protein sequence ID" value="ABG93560.1"/>
    <property type="molecule type" value="Genomic_DNA"/>
</dbReference>
<gene>
    <name evidence="1" type="ordered locus">RHA1_ro01747</name>
</gene>
<dbReference type="Proteomes" id="UP000008710">
    <property type="component" value="Chromosome"/>
</dbReference>
<dbReference type="InterPro" id="IPR010296">
    <property type="entry name" value="DUF899_thioredox"/>
</dbReference>
<evidence type="ECO:0000313" key="2">
    <source>
        <dbReference type="Proteomes" id="UP000008710"/>
    </source>
</evidence>
<dbReference type="Pfam" id="PF05988">
    <property type="entry name" value="DUF899"/>
    <property type="match status" value="1"/>
</dbReference>
<proteinExistence type="predicted"/>
<evidence type="ECO:0000313" key="1">
    <source>
        <dbReference type="EMBL" id="ABG93560.1"/>
    </source>
</evidence>